<gene>
    <name evidence="1" type="ORF">VNO77_24269</name>
</gene>
<dbReference type="AlphaFoldDB" id="A0AAN9LBA6"/>
<protein>
    <submittedName>
        <fullName evidence="1">Uncharacterized protein</fullName>
    </submittedName>
</protein>
<reference evidence="1 2" key="1">
    <citation type="submission" date="2024-01" db="EMBL/GenBank/DDBJ databases">
        <title>The genomes of 5 underutilized Papilionoideae crops provide insights into root nodulation and disease resistanc.</title>
        <authorList>
            <person name="Jiang F."/>
        </authorList>
    </citation>
    <scope>NUCLEOTIDE SEQUENCE [LARGE SCALE GENOMIC DNA]</scope>
    <source>
        <strain evidence="1">LVBAO_FW01</strain>
        <tissue evidence="1">Leaves</tissue>
    </source>
</reference>
<evidence type="ECO:0000313" key="2">
    <source>
        <dbReference type="Proteomes" id="UP001367508"/>
    </source>
</evidence>
<dbReference type="EMBL" id="JAYMYQ010000005">
    <property type="protein sequence ID" value="KAK7330083.1"/>
    <property type="molecule type" value="Genomic_DNA"/>
</dbReference>
<proteinExistence type="predicted"/>
<accession>A0AAN9LBA6</accession>
<keyword evidence="2" id="KW-1185">Reference proteome</keyword>
<dbReference type="Proteomes" id="UP001367508">
    <property type="component" value="Unassembled WGS sequence"/>
</dbReference>
<comment type="caution">
    <text evidence="1">The sequence shown here is derived from an EMBL/GenBank/DDBJ whole genome shotgun (WGS) entry which is preliminary data.</text>
</comment>
<evidence type="ECO:0000313" key="1">
    <source>
        <dbReference type="EMBL" id="KAK7330083.1"/>
    </source>
</evidence>
<organism evidence="1 2">
    <name type="scientific">Canavalia gladiata</name>
    <name type="common">Sword bean</name>
    <name type="synonym">Dolichos gladiatus</name>
    <dbReference type="NCBI Taxonomy" id="3824"/>
    <lineage>
        <taxon>Eukaryota</taxon>
        <taxon>Viridiplantae</taxon>
        <taxon>Streptophyta</taxon>
        <taxon>Embryophyta</taxon>
        <taxon>Tracheophyta</taxon>
        <taxon>Spermatophyta</taxon>
        <taxon>Magnoliopsida</taxon>
        <taxon>eudicotyledons</taxon>
        <taxon>Gunneridae</taxon>
        <taxon>Pentapetalae</taxon>
        <taxon>rosids</taxon>
        <taxon>fabids</taxon>
        <taxon>Fabales</taxon>
        <taxon>Fabaceae</taxon>
        <taxon>Papilionoideae</taxon>
        <taxon>50 kb inversion clade</taxon>
        <taxon>NPAAA clade</taxon>
        <taxon>indigoferoid/millettioid clade</taxon>
        <taxon>Phaseoleae</taxon>
        <taxon>Canavalia</taxon>
    </lineage>
</organism>
<sequence length="115" mass="12596">MQRQNVDSNVLINDNIIFLAKRTQVLQIVIPFPPHPRALDLWGGWGRGGPIFLAGTLSGFIMYLPSVNGCSGDYAPVTGGSELSLPSKRYLKKISVVSKLQGRIKNEKRQGSDIS</sequence>
<name>A0AAN9LBA6_CANGL</name>